<comment type="catalytic activity">
    <reaction evidence="1 7">
        <text>L-glutamate = D-glutamate</text>
        <dbReference type="Rhea" id="RHEA:12813"/>
        <dbReference type="ChEBI" id="CHEBI:29985"/>
        <dbReference type="ChEBI" id="CHEBI:29986"/>
        <dbReference type="EC" id="5.1.1.3"/>
    </reaction>
</comment>
<dbReference type="EC" id="5.1.1.3" evidence="2 7"/>
<dbReference type="EMBL" id="CP003282">
    <property type="protein sequence ID" value="AFG37710.1"/>
    <property type="molecule type" value="Genomic_DNA"/>
</dbReference>
<dbReference type="InterPro" id="IPR004391">
    <property type="entry name" value="Glu_race"/>
</dbReference>
<evidence type="ECO:0000256" key="5">
    <source>
        <dbReference type="ARBA" id="ARBA00023235"/>
    </source>
</evidence>
<feature type="binding site" evidence="7">
    <location>
        <begin position="15"/>
        <end position="16"/>
    </location>
    <ligand>
        <name>substrate</name>
    </ligand>
</feature>
<dbReference type="eggNOG" id="COG0796">
    <property type="taxonomic scope" value="Bacteria"/>
</dbReference>
<feature type="active site" description="Proton donor/acceptor" evidence="7">
    <location>
        <position position="79"/>
    </location>
</feature>
<feature type="active site" description="Proton donor/acceptor" evidence="7">
    <location>
        <position position="190"/>
    </location>
</feature>
<comment type="pathway">
    <text evidence="7">Cell wall biogenesis; peptidoglycan biosynthesis.</text>
</comment>
<dbReference type="GO" id="GO:0008360">
    <property type="term" value="P:regulation of cell shape"/>
    <property type="evidence" value="ECO:0007669"/>
    <property type="project" value="UniProtKB-KW"/>
</dbReference>
<dbReference type="KEGG" id="sfc:Spiaf_1652"/>
<accession>H9UJL7</accession>
<evidence type="ECO:0000256" key="1">
    <source>
        <dbReference type="ARBA" id="ARBA00001602"/>
    </source>
</evidence>
<protein>
    <recommendedName>
        <fullName evidence="2 7">Glutamate racemase</fullName>
        <ecNumber evidence="2 7">5.1.1.3</ecNumber>
    </recommendedName>
</protein>
<dbReference type="InterPro" id="IPR001920">
    <property type="entry name" value="Asp/Glu_race"/>
</dbReference>
<keyword evidence="4 7" id="KW-0573">Peptidoglycan synthesis</keyword>
<dbReference type="AlphaFoldDB" id="H9UJL7"/>
<dbReference type="Pfam" id="PF01177">
    <property type="entry name" value="Asp_Glu_race"/>
    <property type="match status" value="1"/>
</dbReference>
<evidence type="ECO:0000256" key="4">
    <source>
        <dbReference type="ARBA" id="ARBA00022984"/>
    </source>
</evidence>
<comment type="function">
    <text evidence="7">Provides the (R)-glutamate required for cell wall biosynthesis.</text>
</comment>
<dbReference type="GO" id="GO:0071555">
    <property type="term" value="P:cell wall organization"/>
    <property type="evidence" value="ECO:0007669"/>
    <property type="project" value="UniProtKB-KW"/>
</dbReference>
<dbReference type="UniPathway" id="UPA00219"/>
<dbReference type="PANTHER" id="PTHR21198">
    <property type="entry name" value="GLUTAMATE RACEMASE"/>
    <property type="match status" value="1"/>
</dbReference>
<dbReference type="STRING" id="889378.Spiaf_1652"/>
<feature type="binding site" evidence="7">
    <location>
        <begin position="191"/>
        <end position="192"/>
    </location>
    <ligand>
        <name>substrate</name>
    </ligand>
</feature>
<dbReference type="InterPro" id="IPR018187">
    <property type="entry name" value="Asp/Glu_racemase_AS_1"/>
</dbReference>
<comment type="similarity">
    <text evidence="7">Belongs to the aspartate/glutamate racemases family.</text>
</comment>
<evidence type="ECO:0000256" key="2">
    <source>
        <dbReference type="ARBA" id="ARBA00013090"/>
    </source>
</evidence>
<dbReference type="PANTHER" id="PTHR21198:SF2">
    <property type="entry name" value="GLUTAMATE RACEMASE"/>
    <property type="match status" value="1"/>
</dbReference>
<dbReference type="GO" id="GO:0009252">
    <property type="term" value="P:peptidoglycan biosynthetic process"/>
    <property type="evidence" value="ECO:0007669"/>
    <property type="project" value="UniProtKB-UniRule"/>
</dbReference>
<dbReference type="HAMAP" id="MF_00258">
    <property type="entry name" value="Glu_racemase"/>
    <property type="match status" value="1"/>
</dbReference>
<keyword evidence="9" id="KW-1185">Reference proteome</keyword>
<dbReference type="Gene3D" id="3.40.50.1860">
    <property type="match status" value="2"/>
</dbReference>
<evidence type="ECO:0000313" key="8">
    <source>
        <dbReference type="EMBL" id="AFG37710.1"/>
    </source>
</evidence>
<organism evidence="8 9">
    <name type="scientific">Spirochaeta africana (strain ATCC 700263 / DSM 8902 / Z-7692)</name>
    <dbReference type="NCBI Taxonomy" id="889378"/>
    <lineage>
        <taxon>Bacteria</taxon>
        <taxon>Pseudomonadati</taxon>
        <taxon>Spirochaetota</taxon>
        <taxon>Spirochaetia</taxon>
        <taxon>Spirochaetales</taxon>
        <taxon>Spirochaetaceae</taxon>
        <taxon>Spirochaeta</taxon>
    </lineage>
</organism>
<dbReference type="RefSeq" id="WP_014455693.1">
    <property type="nucleotide sequence ID" value="NC_017098.1"/>
</dbReference>
<dbReference type="Proteomes" id="UP000007383">
    <property type="component" value="Chromosome"/>
</dbReference>
<sequence>MGDSVSDARPVCVLDSGIGGLPYLSWMRAALPAESFVYISDTAGFPYGEKTADELTARVSLLVRWLRDRHNPKACVIACNTASVTSLAALRDQFPDLPFVGVVPAVKPAARITRKAIIGVLATRRTVEDPYLQGLIASFAQDVQVETVGAGELVRFVEERLYLPEDPRPLLLPFVERFSCSNVDVVVLGCTHFIHIAEELAGLFGTEVQIIDSRDGVSRQLQRVIHGQTARVSAGTTGGAAIAIWYQTAAIPEIITHNIERRYAVQAVRIAL</sequence>
<dbReference type="SUPFAM" id="SSF53681">
    <property type="entry name" value="Aspartate/glutamate racemase"/>
    <property type="match status" value="2"/>
</dbReference>
<keyword evidence="6 7" id="KW-0961">Cell wall biogenesis/degradation</keyword>
<proteinExistence type="inferred from homology"/>
<evidence type="ECO:0000256" key="3">
    <source>
        <dbReference type="ARBA" id="ARBA00022960"/>
    </source>
</evidence>
<keyword evidence="5 7" id="KW-0413">Isomerase</keyword>
<keyword evidence="3 7" id="KW-0133">Cell shape</keyword>
<dbReference type="InterPro" id="IPR015942">
    <property type="entry name" value="Asp/Glu/hydantoin_racemase"/>
</dbReference>
<dbReference type="PATRIC" id="fig|889378.3.peg.1639"/>
<evidence type="ECO:0000313" key="9">
    <source>
        <dbReference type="Proteomes" id="UP000007383"/>
    </source>
</evidence>
<feature type="binding site" evidence="7">
    <location>
        <begin position="80"/>
        <end position="81"/>
    </location>
    <ligand>
        <name>substrate</name>
    </ligand>
</feature>
<dbReference type="NCBIfam" id="TIGR00067">
    <property type="entry name" value="glut_race"/>
    <property type="match status" value="1"/>
</dbReference>
<name>H9UJL7_SPIAZ</name>
<reference evidence="9" key="1">
    <citation type="journal article" date="2013" name="Stand. Genomic Sci.">
        <title>Complete genome sequence of the halophilic bacterium Spirochaeta africana type strain (Z-7692(T)) from the alkaline Lake Magadi in the East African Rift.</title>
        <authorList>
            <person name="Liolos K."/>
            <person name="Abt B."/>
            <person name="Scheuner C."/>
            <person name="Teshima H."/>
            <person name="Held B."/>
            <person name="Lapidus A."/>
            <person name="Nolan M."/>
            <person name="Lucas S."/>
            <person name="Deshpande S."/>
            <person name="Cheng J.F."/>
            <person name="Tapia R."/>
            <person name="Goodwin L.A."/>
            <person name="Pitluck S."/>
            <person name="Pagani I."/>
            <person name="Ivanova N."/>
            <person name="Mavromatis K."/>
            <person name="Mikhailova N."/>
            <person name="Huntemann M."/>
            <person name="Pati A."/>
            <person name="Chen A."/>
            <person name="Palaniappan K."/>
            <person name="Land M."/>
            <person name="Rohde M."/>
            <person name="Tindall B.J."/>
            <person name="Detter J.C."/>
            <person name="Goker M."/>
            <person name="Bristow J."/>
            <person name="Eisen J.A."/>
            <person name="Markowitz V."/>
            <person name="Hugenholtz P."/>
            <person name="Woyke T."/>
            <person name="Klenk H.P."/>
            <person name="Kyrpides N.C."/>
        </authorList>
    </citation>
    <scope>NUCLEOTIDE SEQUENCE</scope>
    <source>
        <strain evidence="9">ATCC 700263 / DSM 8902 / Z-7692</strain>
    </source>
</reference>
<evidence type="ECO:0000256" key="7">
    <source>
        <dbReference type="HAMAP-Rule" id="MF_00258"/>
    </source>
</evidence>
<feature type="binding site" evidence="7">
    <location>
        <begin position="47"/>
        <end position="48"/>
    </location>
    <ligand>
        <name>substrate</name>
    </ligand>
</feature>
<dbReference type="GO" id="GO:0008881">
    <property type="term" value="F:glutamate racemase activity"/>
    <property type="evidence" value="ECO:0007669"/>
    <property type="project" value="UniProtKB-UniRule"/>
</dbReference>
<evidence type="ECO:0000256" key="6">
    <source>
        <dbReference type="ARBA" id="ARBA00023316"/>
    </source>
</evidence>
<gene>
    <name evidence="7" type="primary">murI</name>
    <name evidence="8" type="ordered locus">Spiaf_1652</name>
</gene>
<dbReference type="HOGENOM" id="CLU_052344_2_2_12"/>
<dbReference type="PROSITE" id="PS00923">
    <property type="entry name" value="ASP_GLU_RACEMASE_1"/>
    <property type="match status" value="1"/>
</dbReference>